<dbReference type="Gene3D" id="1.10.1040.10">
    <property type="entry name" value="N-(1-d-carboxylethyl)-l-norvaline Dehydrogenase, domain 2"/>
    <property type="match status" value="1"/>
</dbReference>
<feature type="domain" description="Ketopantoate reductase C-terminal" evidence="2">
    <location>
        <begin position="241"/>
        <end position="364"/>
    </location>
</feature>
<evidence type="ECO:0000259" key="1">
    <source>
        <dbReference type="Pfam" id="PF02558"/>
    </source>
</evidence>
<dbReference type="Pfam" id="PF08546">
    <property type="entry name" value="ApbA_C"/>
    <property type="match status" value="1"/>
</dbReference>
<keyword evidence="4" id="KW-1185">Reference proteome</keyword>
<gene>
    <name evidence="3" type="ORF">BASA50_004131</name>
</gene>
<organism evidence="3 4">
    <name type="scientific">Batrachochytrium salamandrivorans</name>
    <dbReference type="NCBI Taxonomy" id="1357716"/>
    <lineage>
        <taxon>Eukaryota</taxon>
        <taxon>Fungi</taxon>
        <taxon>Fungi incertae sedis</taxon>
        <taxon>Chytridiomycota</taxon>
        <taxon>Chytridiomycota incertae sedis</taxon>
        <taxon>Chytridiomycetes</taxon>
        <taxon>Rhizophydiales</taxon>
        <taxon>Rhizophydiales incertae sedis</taxon>
        <taxon>Batrachochytrium</taxon>
    </lineage>
</organism>
<dbReference type="SUPFAM" id="SSF48179">
    <property type="entry name" value="6-phosphogluconate dehydrogenase C-terminal domain-like"/>
    <property type="match status" value="1"/>
</dbReference>
<dbReference type="InterPro" id="IPR013328">
    <property type="entry name" value="6PGD_dom2"/>
</dbReference>
<evidence type="ECO:0000313" key="4">
    <source>
        <dbReference type="Proteomes" id="UP001648503"/>
    </source>
</evidence>
<name>A0ABQ8FGN3_9FUNG</name>
<dbReference type="PANTHER" id="PTHR21708:SF26">
    <property type="entry name" value="2-DEHYDROPANTOATE 2-REDUCTASE"/>
    <property type="match status" value="1"/>
</dbReference>
<dbReference type="Pfam" id="PF02558">
    <property type="entry name" value="ApbA"/>
    <property type="match status" value="2"/>
</dbReference>
<dbReference type="PANTHER" id="PTHR21708">
    <property type="entry name" value="PROBABLE 2-DEHYDROPANTOATE 2-REDUCTASE"/>
    <property type="match status" value="1"/>
</dbReference>
<dbReference type="Proteomes" id="UP001648503">
    <property type="component" value="Unassembled WGS sequence"/>
</dbReference>
<feature type="domain" description="Ketopantoate reductase N-terminal" evidence="1">
    <location>
        <begin position="5"/>
        <end position="93"/>
    </location>
</feature>
<sequence>MSTHVLIVGAGAVGAFYGSRLHSAHGISTPQTLVSVVCRSNYNVVKAKGFRIESPKFGSTVWTPHRVFQTCMEAARSGIGFDYIIVATKSLPELHDGSIDIEPVIAASHHRGSSLEHHQSSTDTGYESPLSPSPTIVLIQNGFGIEWPYRTRFPHSPILSCVAIVSCQQPDPGLILHNRWTRISIGPFFNRILAVGDSGLDSVPKTHANVQEVMAKMNTFIALLKAGGVSDAEPLDEVGIQIARWHKLAVNSTFNPSSILGGGVGSWDLLSDPVVEEHARGCMKEIFDAAPVLFGAPFPAHFATIDAILKSTKRNKGSKPSMLADWEAGRPLELQVILGNPLLLARQHGVEMPRLQTVYALIKSAAERRAINKSKL</sequence>
<dbReference type="InterPro" id="IPR051402">
    <property type="entry name" value="KPR-Related"/>
</dbReference>
<dbReference type="Gene3D" id="3.40.50.720">
    <property type="entry name" value="NAD(P)-binding Rossmann-like Domain"/>
    <property type="match status" value="1"/>
</dbReference>
<evidence type="ECO:0000259" key="2">
    <source>
        <dbReference type="Pfam" id="PF08546"/>
    </source>
</evidence>
<evidence type="ECO:0008006" key="5">
    <source>
        <dbReference type="Google" id="ProtNLM"/>
    </source>
</evidence>
<feature type="domain" description="Ketopantoate reductase N-terminal" evidence="1">
    <location>
        <begin position="130"/>
        <end position="188"/>
    </location>
</feature>
<reference evidence="3 4" key="1">
    <citation type="submission" date="2021-02" db="EMBL/GenBank/DDBJ databases">
        <title>Variation within the Batrachochytrium salamandrivorans European outbreak.</title>
        <authorList>
            <person name="Kelly M."/>
            <person name="Pasmans F."/>
            <person name="Shea T.P."/>
            <person name="Munoz J.F."/>
            <person name="Carranza S."/>
            <person name="Cuomo C.A."/>
            <person name="Martel A."/>
        </authorList>
    </citation>
    <scope>NUCLEOTIDE SEQUENCE [LARGE SCALE GENOMIC DNA]</scope>
    <source>
        <strain evidence="3 4">AMFP18/2</strain>
    </source>
</reference>
<dbReference type="InterPro" id="IPR013752">
    <property type="entry name" value="KPA_reductase"/>
</dbReference>
<dbReference type="InterPro" id="IPR008927">
    <property type="entry name" value="6-PGluconate_DH-like_C_sf"/>
</dbReference>
<evidence type="ECO:0000313" key="3">
    <source>
        <dbReference type="EMBL" id="KAH6597977.1"/>
    </source>
</evidence>
<proteinExistence type="predicted"/>
<protein>
    <recommendedName>
        <fullName evidence="5">2-dehydropantoate 2-reductase</fullName>
    </recommendedName>
</protein>
<accession>A0ABQ8FGN3</accession>
<dbReference type="InterPro" id="IPR013332">
    <property type="entry name" value="KPR_N"/>
</dbReference>
<dbReference type="EMBL" id="JAFCIX010000125">
    <property type="protein sequence ID" value="KAH6597977.1"/>
    <property type="molecule type" value="Genomic_DNA"/>
</dbReference>
<comment type="caution">
    <text evidence="3">The sequence shown here is derived from an EMBL/GenBank/DDBJ whole genome shotgun (WGS) entry which is preliminary data.</text>
</comment>